<dbReference type="OrthoDB" id="693631at2759"/>
<dbReference type="EMBL" id="PQIB02000001">
    <property type="protein sequence ID" value="RLN40282.1"/>
    <property type="molecule type" value="Genomic_DNA"/>
</dbReference>
<evidence type="ECO:0008006" key="4">
    <source>
        <dbReference type="Google" id="ProtNLM"/>
    </source>
</evidence>
<feature type="compositionally biased region" description="Polar residues" evidence="1">
    <location>
        <begin position="31"/>
        <end position="48"/>
    </location>
</feature>
<evidence type="ECO:0000256" key="1">
    <source>
        <dbReference type="SAM" id="MobiDB-lite"/>
    </source>
</evidence>
<accession>A0A3L6TIZ5</accession>
<gene>
    <name evidence="2" type="ORF">C2845_PM01G03290</name>
</gene>
<keyword evidence="3" id="KW-1185">Reference proteome</keyword>
<comment type="caution">
    <text evidence="2">The sequence shown here is derived from an EMBL/GenBank/DDBJ whole genome shotgun (WGS) entry which is preliminary data.</text>
</comment>
<evidence type="ECO:0000313" key="2">
    <source>
        <dbReference type="EMBL" id="RLN40282.1"/>
    </source>
</evidence>
<reference evidence="3" key="1">
    <citation type="journal article" date="2019" name="Nat. Commun.">
        <title>The genome of broomcorn millet.</title>
        <authorList>
            <person name="Zou C."/>
            <person name="Miki D."/>
            <person name="Li D."/>
            <person name="Tang Q."/>
            <person name="Xiao L."/>
            <person name="Rajput S."/>
            <person name="Deng P."/>
            <person name="Jia W."/>
            <person name="Huang R."/>
            <person name="Zhang M."/>
            <person name="Sun Y."/>
            <person name="Hu J."/>
            <person name="Fu X."/>
            <person name="Schnable P.S."/>
            <person name="Li F."/>
            <person name="Zhang H."/>
            <person name="Feng B."/>
            <person name="Zhu X."/>
            <person name="Liu R."/>
            <person name="Schnable J.C."/>
            <person name="Zhu J.-K."/>
            <person name="Zhang H."/>
        </authorList>
    </citation>
    <scope>NUCLEOTIDE SEQUENCE [LARGE SCALE GENOMIC DNA]</scope>
</reference>
<name>A0A3L6TIZ5_PANMI</name>
<sequence>MSRLLDVTADAVTMLTETQMHEEKNPFADSPPNSARGQPGTSRTQTFQGEPPHRSVNFQRDREEGSGFARYSLPKLLFPQFDGENPKIWIDKCEDYFKICNVQQHMWVTSAALNMGGNAAKWYQVYKKRHGVTTWPQFVQAMEEQFGAFEYKNAITKILELQ</sequence>
<protein>
    <recommendedName>
        <fullName evidence="4">Retrotransposon gag domain-containing protein</fullName>
    </recommendedName>
</protein>
<dbReference type="Proteomes" id="UP000275267">
    <property type="component" value="Unassembled WGS sequence"/>
</dbReference>
<feature type="region of interest" description="Disordered" evidence="1">
    <location>
        <begin position="16"/>
        <end position="61"/>
    </location>
</feature>
<dbReference type="AlphaFoldDB" id="A0A3L6TIZ5"/>
<organism evidence="2 3">
    <name type="scientific">Panicum miliaceum</name>
    <name type="common">Proso millet</name>
    <name type="synonym">Broomcorn millet</name>
    <dbReference type="NCBI Taxonomy" id="4540"/>
    <lineage>
        <taxon>Eukaryota</taxon>
        <taxon>Viridiplantae</taxon>
        <taxon>Streptophyta</taxon>
        <taxon>Embryophyta</taxon>
        <taxon>Tracheophyta</taxon>
        <taxon>Spermatophyta</taxon>
        <taxon>Magnoliopsida</taxon>
        <taxon>Liliopsida</taxon>
        <taxon>Poales</taxon>
        <taxon>Poaceae</taxon>
        <taxon>PACMAD clade</taxon>
        <taxon>Panicoideae</taxon>
        <taxon>Panicodae</taxon>
        <taxon>Paniceae</taxon>
        <taxon>Panicinae</taxon>
        <taxon>Panicum</taxon>
        <taxon>Panicum sect. Panicum</taxon>
    </lineage>
</organism>
<proteinExistence type="predicted"/>
<evidence type="ECO:0000313" key="3">
    <source>
        <dbReference type="Proteomes" id="UP000275267"/>
    </source>
</evidence>